<evidence type="ECO:0000313" key="1">
    <source>
        <dbReference type="EMBL" id="CAG9817144.1"/>
    </source>
</evidence>
<name>A0A9N9SEG0_PHACE</name>
<proteinExistence type="predicted"/>
<keyword evidence="2" id="KW-1185">Reference proteome</keyword>
<dbReference type="SUPFAM" id="SSF54427">
    <property type="entry name" value="NTF2-like"/>
    <property type="match status" value="1"/>
</dbReference>
<accession>A0A9N9SEG0</accession>
<reference evidence="1" key="1">
    <citation type="submission" date="2022-01" db="EMBL/GenBank/DDBJ databases">
        <authorList>
            <person name="King R."/>
        </authorList>
    </citation>
    <scope>NUCLEOTIDE SEQUENCE</scope>
</reference>
<dbReference type="AlphaFoldDB" id="A0A9N9SEG0"/>
<gene>
    <name evidence="1" type="ORF">PHAECO_LOCUS4667</name>
</gene>
<reference evidence="1" key="2">
    <citation type="submission" date="2022-10" db="EMBL/GenBank/DDBJ databases">
        <authorList>
            <consortium name="ENA_rothamsted_submissions"/>
            <consortium name="culmorum"/>
            <person name="King R."/>
        </authorList>
    </citation>
    <scope>NUCLEOTIDE SEQUENCE</scope>
</reference>
<dbReference type="InterPro" id="IPR032710">
    <property type="entry name" value="NTF2-like_dom_sf"/>
</dbReference>
<dbReference type="Gene3D" id="3.10.450.50">
    <property type="match status" value="1"/>
</dbReference>
<dbReference type="Proteomes" id="UP001153737">
    <property type="component" value="Chromosome 15"/>
</dbReference>
<dbReference type="OrthoDB" id="6507044at2759"/>
<organism evidence="1 2">
    <name type="scientific">Phaedon cochleariae</name>
    <name type="common">Mustard beetle</name>
    <dbReference type="NCBI Taxonomy" id="80249"/>
    <lineage>
        <taxon>Eukaryota</taxon>
        <taxon>Metazoa</taxon>
        <taxon>Ecdysozoa</taxon>
        <taxon>Arthropoda</taxon>
        <taxon>Hexapoda</taxon>
        <taxon>Insecta</taxon>
        <taxon>Pterygota</taxon>
        <taxon>Neoptera</taxon>
        <taxon>Endopterygota</taxon>
        <taxon>Coleoptera</taxon>
        <taxon>Polyphaga</taxon>
        <taxon>Cucujiformia</taxon>
        <taxon>Chrysomeloidea</taxon>
        <taxon>Chrysomelidae</taxon>
        <taxon>Chrysomelinae</taxon>
        <taxon>Chrysomelini</taxon>
        <taxon>Phaedon</taxon>
    </lineage>
</organism>
<protein>
    <submittedName>
        <fullName evidence="1">Uncharacterized protein</fullName>
    </submittedName>
</protein>
<dbReference type="EMBL" id="OU896721">
    <property type="protein sequence ID" value="CAG9817144.1"/>
    <property type="molecule type" value="Genomic_DNA"/>
</dbReference>
<evidence type="ECO:0000313" key="2">
    <source>
        <dbReference type="Proteomes" id="UP001153737"/>
    </source>
</evidence>
<sequence>MTENGLLEIPVLKILVKELQSKMEDFKNAYGFLIADKGNHIKLNTRQIRSNNIMIYNVKDSSSEEISERIEADKKEALTFQKINRIITEVDSQPMFDGGVLINVLGRLQVSIHSIIKLEIGDRNPIHPKEEEEEEEEEEKFSHLKHISLAIIPISD</sequence>